<evidence type="ECO:0000313" key="1">
    <source>
        <dbReference type="EMBL" id="TGK67234.1"/>
    </source>
</evidence>
<name>A0A6N4PTT6_9LEPT</name>
<evidence type="ECO:0000313" key="2">
    <source>
        <dbReference type="Proteomes" id="UP000297239"/>
    </source>
</evidence>
<dbReference type="Proteomes" id="UP000297239">
    <property type="component" value="Unassembled WGS sequence"/>
</dbReference>
<protein>
    <submittedName>
        <fullName evidence="1">Uncharacterized protein</fullName>
    </submittedName>
</protein>
<reference evidence="1" key="1">
    <citation type="journal article" date="2019" name="PLoS Negl. Trop. Dis.">
        <title>Revisiting the worldwide diversity of Leptospira species in the environment.</title>
        <authorList>
            <person name="Vincent A.T."/>
            <person name="Schiettekatte O."/>
            <person name="Bourhy P."/>
            <person name="Veyrier F.J."/>
            <person name="Picardeau M."/>
        </authorList>
    </citation>
    <scope>NUCLEOTIDE SEQUENCE [LARGE SCALE GENOMIC DNA]</scope>
    <source>
        <strain evidence="1">201800293</strain>
    </source>
</reference>
<sequence length="123" mass="14180">MYPKNPSLPKGMDIHDWMDTKKKQFPNHLQVHSPYGAVYKMMFFRKEKTFLGSYISCSAYIRQIDSKSIELAEMASIINYSDYTKSVGRYNKGGDLGPMSEKERTEILLPCIEEFLEPPGSKE</sequence>
<keyword evidence="2" id="KW-1185">Reference proteome</keyword>
<gene>
    <name evidence="1" type="ORF">EHQ18_17765</name>
</gene>
<dbReference type="EMBL" id="RQFF01000037">
    <property type="protein sequence ID" value="TGK67234.1"/>
    <property type="molecule type" value="Genomic_DNA"/>
</dbReference>
<proteinExistence type="predicted"/>
<dbReference type="OrthoDB" id="330074at2"/>
<comment type="caution">
    <text evidence="1">The sequence shown here is derived from an EMBL/GenBank/DDBJ whole genome shotgun (WGS) entry which is preliminary data.</text>
</comment>
<organism evidence="1 2">
    <name type="scientific">Leptospira kanakyensis</name>
    <dbReference type="NCBI Taxonomy" id="2484968"/>
    <lineage>
        <taxon>Bacteria</taxon>
        <taxon>Pseudomonadati</taxon>
        <taxon>Spirochaetota</taxon>
        <taxon>Spirochaetia</taxon>
        <taxon>Leptospirales</taxon>
        <taxon>Leptospiraceae</taxon>
        <taxon>Leptospira</taxon>
    </lineage>
</organism>
<dbReference type="AlphaFoldDB" id="A0A6N4PTT6"/>
<accession>A0A6N4PTT6</accession>